<protein>
    <submittedName>
        <fullName evidence="2">Uncharacterized protein</fullName>
    </submittedName>
</protein>
<name>A0A2S1SJN3_9FLAO</name>
<dbReference type="OrthoDB" id="1447634at2"/>
<dbReference type="InterPro" id="IPR046077">
    <property type="entry name" value="DUF6095"/>
</dbReference>
<proteinExistence type="predicted"/>
<organism evidence="2 3">
    <name type="scientific">Flavobacterium pallidum</name>
    <dbReference type="NCBI Taxonomy" id="2172098"/>
    <lineage>
        <taxon>Bacteria</taxon>
        <taxon>Pseudomonadati</taxon>
        <taxon>Bacteroidota</taxon>
        <taxon>Flavobacteriia</taxon>
        <taxon>Flavobacteriales</taxon>
        <taxon>Flavobacteriaceae</taxon>
        <taxon>Flavobacterium</taxon>
    </lineage>
</organism>
<keyword evidence="1" id="KW-0472">Membrane</keyword>
<keyword evidence="3" id="KW-1185">Reference proteome</keyword>
<gene>
    <name evidence="2" type="ORF">HYN49_12145</name>
</gene>
<evidence type="ECO:0000313" key="3">
    <source>
        <dbReference type="Proteomes" id="UP000244937"/>
    </source>
</evidence>
<keyword evidence="1" id="KW-0812">Transmembrane</keyword>
<feature type="transmembrane region" description="Helical" evidence="1">
    <location>
        <begin position="12"/>
        <end position="34"/>
    </location>
</feature>
<dbReference type="Pfam" id="PF19589">
    <property type="entry name" value="DUF6095"/>
    <property type="match status" value="1"/>
</dbReference>
<keyword evidence="1" id="KW-1133">Transmembrane helix</keyword>
<evidence type="ECO:0000313" key="2">
    <source>
        <dbReference type="EMBL" id="AWI26586.1"/>
    </source>
</evidence>
<dbReference type="Proteomes" id="UP000244937">
    <property type="component" value="Chromosome"/>
</dbReference>
<sequence length="72" mass="7883">MPTNKDVLNKGLKLLTFALPCAFVGPAVIHFAFINKQQPLFPLVFGIGIVLAFTAIFLMFKGIITIINSMTD</sequence>
<accession>A0A2S1SJN3</accession>
<evidence type="ECO:0000256" key="1">
    <source>
        <dbReference type="SAM" id="Phobius"/>
    </source>
</evidence>
<dbReference type="KEGG" id="fpal:HYN49_12145"/>
<dbReference type="AlphaFoldDB" id="A0A2S1SJN3"/>
<dbReference type="RefSeq" id="WP_108904363.1">
    <property type="nucleotide sequence ID" value="NZ_CP029187.1"/>
</dbReference>
<reference evidence="2 3" key="1">
    <citation type="submission" date="2018-05" db="EMBL/GenBank/DDBJ databases">
        <title>Genome sequencing of Flavobacterium sp. HYN0049.</title>
        <authorList>
            <person name="Yi H."/>
            <person name="Baek C."/>
        </authorList>
    </citation>
    <scope>NUCLEOTIDE SEQUENCE [LARGE SCALE GENOMIC DNA]</scope>
    <source>
        <strain evidence="2 3">HYN0049</strain>
    </source>
</reference>
<feature type="transmembrane region" description="Helical" evidence="1">
    <location>
        <begin position="40"/>
        <end position="60"/>
    </location>
</feature>
<dbReference type="EMBL" id="CP029187">
    <property type="protein sequence ID" value="AWI26586.1"/>
    <property type="molecule type" value="Genomic_DNA"/>
</dbReference>